<comment type="caution">
    <text evidence="1">The sequence shown here is derived from an EMBL/GenBank/DDBJ whole genome shotgun (WGS) entry which is preliminary data.</text>
</comment>
<proteinExistence type="predicted"/>
<name>A0ABD0LC60_9CAEN</name>
<evidence type="ECO:0000313" key="1">
    <source>
        <dbReference type="EMBL" id="KAK7496696.1"/>
    </source>
</evidence>
<dbReference type="AlphaFoldDB" id="A0ABD0LC60"/>
<organism evidence="1 2">
    <name type="scientific">Batillaria attramentaria</name>
    <dbReference type="NCBI Taxonomy" id="370345"/>
    <lineage>
        <taxon>Eukaryota</taxon>
        <taxon>Metazoa</taxon>
        <taxon>Spiralia</taxon>
        <taxon>Lophotrochozoa</taxon>
        <taxon>Mollusca</taxon>
        <taxon>Gastropoda</taxon>
        <taxon>Caenogastropoda</taxon>
        <taxon>Sorbeoconcha</taxon>
        <taxon>Cerithioidea</taxon>
        <taxon>Batillariidae</taxon>
        <taxon>Batillaria</taxon>
    </lineage>
</organism>
<protein>
    <submittedName>
        <fullName evidence="1">Uncharacterized protein</fullName>
    </submittedName>
</protein>
<gene>
    <name evidence="1" type="ORF">BaRGS_00012103</name>
</gene>
<dbReference type="EMBL" id="JACVVK020000065">
    <property type="protein sequence ID" value="KAK7496696.1"/>
    <property type="molecule type" value="Genomic_DNA"/>
</dbReference>
<evidence type="ECO:0000313" key="2">
    <source>
        <dbReference type="Proteomes" id="UP001519460"/>
    </source>
</evidence>
<sequence length="288" mass="29257">MLDIDEKKINSTGAQADDGDIGEACKSGTDCTPAKNFCETLSSGTKCVLPRNETCSADQCHSTAKCDGTCKCDAATKVADPANNAGCVVAGGAGQPCLTGSTCSATTDFCDQHASGGAKCVKKYGEVCTGDTDCAAGAKCSLTPPRKCACTLPKVVNDHNTGCVPTTPAPGAIGGTCGSEGECRVGLNKQAVCTGSPTGLCQCQTNFVSPPGGTCRHIQGRRSVPSCVPDHVLKPAACGMGWDGEGGEKGGGGTEERGRCGLTCCRLQEVINEQGERGLDCTREIEKA</sequence>
<reference evidence="1 2" key="1">
    <citation type="journal article" date="2023" name="Sci. Data">
        <title>Genome assembly of the Korean intertidal mud-creeper Batillaria attramentaria.</title>
        <authorList>
            <person name="Patra A.K."/>
            <person name="Ho P.T."/>
            <person name="Jun S."/>
            <person name="Lee S.J."/>
            <person name="Kim Y."/>
            <person name="Won Y.J."/>
        </authorList>
    </citation>
    <scope>NUCLEOTIDE SEQUENCE [LARGE SCALE GENOMIC DNA]</scope>
    <source>
        <strain evidence="1">Wonlab-2016</strain>
    </source>
</reference>
<keyword evidence="2" id="KW-1185">Reference proteome</keyword>
<accession>A0ABD0LC60</accession>
<dbReference type="Proteomes" id="UP001519460">
    <property type="component" value="Unassembled WGS sequence"/>
</dbReference>